<reference evidence="1" key="2">
    <citation type="submission" date="2020-10" db="EMBL/GenBank/DDBJ databases">
        <title>Mucilaginibacter sp. nov., isolated from soil.</title>
        <authorList>
            <person name="Jeon C.O."/>
        </authorList>
    </citation>
    <scope>NUCLEOTIDE SEQUENCE</scope>
    <source>
        <strain evidence="1">R11</strain>
    </source>
</reference>
<name>A0A966DXR7_9SPHI</name>
<gene>
    <name evidence="1" type="ORF">GSY63_24345</name>
</gene>
<accession>A0A966DXR7</accession>
<reference evidence="1" key="1">
    <citation type="submission" date="2020-01" db="EMBL/GenBank/DDBJ databases">
        <authorList>
            <person name="Seo Y.L."/>
        </authorList>
    </citation>
    <scope>NUCLEOTIDE SEQUENCE</scope>
    <source>
        <strain evidence="1">R11</strain>
    </source>
</reference>
<dbReference type="InterPro" id="IPR008928">
    <property type="entry name" value="6-hairpin_glycosidase_sf"/>
</dbReference>
<protein>
    <recommendedName>
        <fullName evidence="3">Alpha-L-rhamnosidase six-hairpin glycosidase domain-containing protein</fullName>
    </recommendedName>
</protein>
<sequence>MLRSVTAKAVIAATFVFGSLKGFSQEGPMKINHQYSPPWWQTLVCLPDDPVKTLVGREGQIFGDYGYKGPRHFSFSILNDSKTPATWKSQNLITALSPITRTVKDANGVQVEEETFLEIPAEQPLNSIVRYDSRWSLKGWSKPTVKADPAFNDVAQGLKGLSGEGLVEFHVRVKPGESFKAALGFCEGEKDSVGVRTMRINVEGSEQKDIDPVKDFGFRKPGVYFFEAKDTNNDGILTIVVTNKPGALNRNSFINGIWLFKGQMPSAESIVSGSASKSAVLYAKCATVPMPERRYHILVKLKNTTAGNATFNPVLRCKGVEEIKQQGGFVKVGDETVLSSSQNISSVKEDSVNKYTVALAPLTLKTGEQKSYTVTVSRFFGPEKAIAASVPVSQKQLATAAAWWKKNCPSATAISVPDNGIQDMVESCLRNIFQARDIRKGNKSFHVGPTEYRGLWLADGSYLLEVATMLNYTKDVRSCIDYLTHYQLPAGGFEMINTFHKENGLVLFMLTRHAMLTQDKTWLRNNWGVIEGCIKRINYLRDLAMKDPSKPYYTLLPDGNVDGGIQHGNDYSNTEYCLAGMKWAIWAAKWLGKTDDATKWQAEYDDFYGKFMAKARKDLRKDDKGNTYLPVLINNEQDQAPQKGQWAFCQSVYPGTMFDDDAEAKKMAEGTVSMLYDHRVEGLTVNTGWMEQGLWTYFSSFLGHDLLWFNRGKEVPQLLYDWGNHSSPTMVWREEQKPQGKGNQEVGDMPHNWASAEYIRLVVHMIELDRGKDLHLFEGLPKKWVAAGAATKLKGIRTPYGPIDLSLVVNANGSAAKLDLKFAEANNLPENVVINKNTWTKDGGEQTVKGAQTISMNIPINR</sequence>
<dbReference type="GO" id="GO:0005975">
    <property type="term" value="P:carbohydrate metabolic process"/>
    <property type="evidence" value="ECO:0007669"/>
    <property type="project" value="InterPro"/>
</dbReference>
<dbReference type="Gene3D" id="2.60.120.430">
    <property type="entry name" value="Galactose-binding lectin"/>
    <property type="match status" value="1"/>
</dbReference>
<keyword evidence="2" id="KW-1185">Reference proteome</keyword>
<dbReference type="InterPro" id="IPR012341">
    <property type="entry name" value="6hp_glycosidase-like_sf"/>
</dbReference>
<evidence type="ECO:0000313" key="1">
    <source>
        <dbReference type="EMBL" id="NCD72519.1"/>
    </source>
</evidence>
<dbReference type="RefSeq" id="WP_166588460.1">
    <property type="nucleotide sequence ID" value="NZ_WWEO01000045.1"/>
</dbReference>
<dbReference type="EMBL" id="WWEO01000045">
    <property type="protein sequence ID" value="NCD72519.1"/>
    <property type="molecule type" value="Genomic_DNA"/>
</dbReference>
<evidence type="ECO:0008006" key="3">
    <source>
        <dbReference type="Google" id="ProtNLM"/>
    </source>
</evidence>
<evidence type="ECO:0000313" key="2">
    <source>
        <dbReference type="Proteomes" id="UP000638732"/>
    </source>
</evidence>
<dbReference type="Proteomes" id="UP000638732">
    <property type="component" value="Unassembled WGS sequence"/>
</dbReference>
<dbReference type="SUPFAM" id="SSF48208">
    <property type="entry name" value="Six-hairpin glycosidases"/>
    <property type="match status" value="1"/>
</dbReference>
<comment type="caution">
    <text evidence="1">The sequence shown here is derived from an EMBL/GenBank/DDBJ whole genome shotgun (WGS) entry which is preliminary data.</text>
</comment>
<proteinExistence type="predicted"/>
<dbReference type="Gene3D" id="1.50.10.10">
    <property type="match status" value="1"/>
</dbReference>
<dbReference type="AlphaFoldDB" id="A0A966DXR7"/>
<organism evidence="1 2">
    <name type="scientific">Mucilaginibacter agri</name>
    <dbReference type="NCBI Taxonomy" id="2695265"/>
    <lineage>
        <taxon>Bacteria</taxon>
        <taxon>Pseudomonadati</taxon>
        <taxon>Bacteroidota</taxon>
        <taxon>Sphingobacteriia</taxon>
        <taxon>Sphingobacteriales</taxon>
        <taxon>Sphingobacteriaceae</taxon>
        <taxon>Mucilaginibacter</taxon>
    </lineage>
</organism>